<keyword evidence="2" id="KW-1185">Reference proteome</keyword>
<proteinExistence type="predicted"/>
<dbReference type="EMBL" id="FNZE01000012">
    <property type="protein sequence ID" value="SEJ61021.1"/>
    <property type="molecule type" value="Genomic_DNA"/>
</dbReference>
<dbReference type="Proteomes" id="UP000242930">
    <property type="component" value="Unassembled WGS sequence"/>
</dbReference>
<dbReference type="RefSeq" id="WP_090312285.1">
    <property type="nucleotide sequence ID" value="NZ_FNZE01000012.1"/>
</dbReference>
<dbReference type="AlphaFoldDB" id="A0A1H7A5Y7"/>
<dbReference type="OrthoDB" id="7056917at2"/>
<name>A0A1H7A5Y7_9PSED</name>
<dbReference type="STRING" id="915471.SAMN05216201_11241"/>
<gene>
    <name evidence="1" type="ORF">SAMN05216201_11241</name>
</gene>
<protein>
    <submittedName>
        <fullName evidence="1">Uncharacterized protein</fullName>
    </submittedName>
</protein>
<evidence type="ECO:0000313" key="1">
    <source>
        <dbReference type="EMBL" id="SEJ61021.1"/>
    </source>
</evidence>
<evidence type="ECO:0000313" key="2">
    <source>
        <dbReference type="Proteomes" id="UP000242930"/>
    </source>
</evidence>
<organism evidence="1 2">
    <name type="scientific">Pseudomonas linyingensis</name>
    <dbReference type="NCBI Taxonomy" id="915471"/>
    <lineage>
        <taxon>Bacteria</taxon>
        <taxon>Pseudomonadati</taxon>
        <taxon>Pseudomonadota</taxon>
        <taxon>Gammaproteobacteria</taxon>
        <taxon>Pseudomonadales</taxon>
        <taxon>Pseudomonadaceae</taxon>
        <taxon>Pseudomonas</taxon>
    </lineage>
</organism>
<accession>A0A1H7A5Y7</accession>
<reference evidence="2" key="1">
    <citation type="submission" date="2016-10" db="EMBL/GenBank/DDBJ databases">
        <authorList>
            <person name="Varghese N."/>
            <person name="Submissions S."/>
        </authorList>
    </citation>
    <scope>NUCLEOTIDE SEQUENCE [LARGE SCALE GENOMIC DNA]</scope>
    <source>
        <strain evidence="2">LMG 25967</strain>
    </source>
</reference>
<sequence length="237" mass="26736">MNKFFVPGLLLVAGLYWYQSQPEKLKDEVVATVERIESTLPIQPPRGTESSSWVIHSTTTREGTTAAGQIFSPNPQTPILFKVGFLMAQHNHNGLEPEANFQLILSEWLMDRPAPMEIWASEPRLLPSISQSSLSSWQDFDIPHIRLDPSKEYIAWVTLSELGNPAGTRIAIHNMGPSYSGPPGSGAKPRFDYAEGRSAFFREANPDGRREHMTGFAWQTQNRGHNLHFRMSFESRE</sequence>